<accession>A0AA40BBR9</accession>
<evidence type="ECO:0000256" key="1">
    <source>
        <dbReference type="SAM" id="MobiDB-lite"/>
    </source>
</evidence>
<feature type="domain" description="F-box" evidence="2">
    <location>
        <begin position="206"/>
        <end position="252"/>
    </location>
</feature>
<dbReference type="Proteomes" id="UP001172102">
    <property type="component" value="Unassembled WGS sequence"/>
</dbReference>
<dbReference type="InterPro" id="IPR036047">
    <property type="entry name" value="F-box-like_dom_sf"/>
</dbReference>
<reference evidence="3" key="1">
    <citation type="submission" date="2023-06" db="EMBL/GenBank/DDBJ databases">
        <title>Genome-scale phylogeny and comparative genomics of the fungal order Sordariales.</title>
        <authorList>
            <consortium name="Lawrence Berkeley National Laboratory"/>
            <person name="Hensen N."/>
            <person name="Bonometti L."/>
            <person name="Westerberg I."/>
            <person name="Brannstrom I.O."/>
            <person name="Guillou S."/>
            <person name="Cros-Aarteil S."/>
            <person name="Calhoun S."/>
            <person name="Haridas S."/>
            <person name="Kuo A."/>
            <person name="Mondo S."/>
            <person name="Pangilinan J."/>
            <person name="Riley R."/>
            <person name="Labutti K."/>
            <person name="Andreopoulos B."/>
            <person name="Lipzen A."/>
            <person name="Chen C."/>
            <person name="Yanf M."/>
            <person name="Daum C."/>
            <person name="Ng V."/>
            <person name="Clum A."/>
            <person name="Steindorff A."/>
            <person name="Ohm R."/>
            <person name="Martin F."/>
            <person name="Silar P."/>
            <person name="Natvig D."/>
            <person name="Lalanne C."/>
            <person name="Gautier V."/>
            <person name="Ament-Velasquez S.L."/>
            <person name="Kruys A."/>
            <person name="Hutchinson M.I."/>
            <person name="Powell A.J."/>
            <person name="Barry K."/>
            <person name="Miller A.N."/>
            <person name="Grigoriev I.V."/>
            <person name="Debuchy R."/>
            <person name="Gladieux P."/>
            <person name="Thoren M.H."/>
            <person name="Johannesson H."/>
        </authorList>
    </citation>
    <scope>NUCLEOTIDE SEQUENCE</scope>
    <source>
        <strain evidence="3">SMH4607-1</strain>
    </source>
</reference>
<evidence type="ECO:0000313" key="3">
    <source>
        <dbReference type="EMBL" id="KAK0731357.1"/>
    </source>
</evidence>
<feature type="region of interest" description="Disordered" evidence="1">
    <location>
        <begin position="304"/>
        <end position="329"/>
    </location>
</feature>
<dbReference type="CDD" id="cd22150">
    <property type="entry name" value="F-box_CeFBXA-like"/>
    <property type="match status" value="1"/>
</dbReference>
<feature type="compositionally biased region" description="Polar residues" evidence="1">
    <location>
        <begin position="139"/>
        <end position="157"/>
    </location>
</feature>
<protein>
    <recommendedName>
        <fullName evidence="2">F-box domain-containing protein</fullName>
    </recommendedName>
</protein>
<feature type="region of interest" description="Disordered" evidence="1">
    <location>
        <begin position="139"/>
        <end position="159"/>
    </location>
</feature>
<evidence type="ECO:0000313" key="4">
    <source>
        <dbReference type="Proteomes" id="UP001172102"/>
    </source>
</evidence>
<organism evidence="3 4">
    <name type="scientific">Lasiosphaeris hirsuta</name>
    <dbReference type="NCBI Taxonomy" id="260670"/>
    <lineage>
        <taxon>Eukaryota</taxon>
        <taxon>Fungi</taxon>
        <taxon>Dikarya</taxon>
        <taxon>Ascomycota</taxon>
        <taxon>Pezizomycotina</taxon>
        <taxon>Sordariomycetes</taxon>
        <taxon>Sordariomycetidae</taxon>
        <taxon>Sordariales</taxon>
        <taxon>Lasiosphaeriaceae</taxon>
        <taxon>Lasiosphaeris</taxon>
    </lineage>
</organism>
<dbReference type="AlphaFoldDB" id="A0AA40BBR9"/>
<name>A0AA40BBR9_9PEZI</name>
<dbReference type="InterPro" id="IPR001810">
    <property type="entry name" value="F-box_dom"/>
</dbReference>
<comment type="caution">
    <text evidence="3">The sequence shown here is derived from an EMBL/GenBank/DDBJ whole genome shotgun (WGS) entry which is preliminary data.</text>
</comment>
<feature type="region of interest" description="Disordered" evidence="1">
    <location>
        <begin position="91"/>
        <end position="122"/>
    </location>
</feature>
<proteinExistence type="predicted"/>
<sequence>MTEVTRYPNPHHLGGLSHRPLAPAPAPRSHFFPPDALSDISFLPSANNTYSDPPRPSLRARFMSVLSSTSSASSNTANPRTLSPVSIGTVTMSRDHHQQPLRRPPYASQAQSSALQHKPSQYLQAQVAPQHPLYAQAPASRTYTQPQFSSQMGSIQHQHPRMSFQTYPFAFHPYGSPYHSSADSMPLYQHQTSLLQMCQQYRPPRPSVFGDLPIEIICAITDRLDYLDVLRLMAVNRRTRAQVDIDRVPEEKKIAAVLQVEQCNKRYFPSKSGSSPNYFGCYHCFMIKPPSEFELFRYNASEETEDLDTDTSTPRQRPAALPTSKPHYDPSITRASIVASARGVGSNTPSQNSPRIKELWNVRRFCIQCGIKKRYYKPGDLIELRSAKLGKNGKEGKEPREAVWVCNCWKLNKRPAVIKCLDCELFTPFSNQQSRRRT</sequence>
<gene>
    <name evidence="3" type="ORF">B0H67DRAFT_69942</name>
</gene>
<keyword evidence="4" id="KW-1185">Reference proteome</keyword>
<dbReference type="SUPFAM" id="SSF81383">
    <property type="entry name" value="F-box domain"/>
    <property type="match status" value="1"/>
</dbReference>
<dbReference type="EMBL" id="JAUKUA010000001">
    <property type="protein sequence ID" value="KAK0731357.1"/>
    <property type="molecule type" value="Genomic_DNA"/>
</dbReference>
<evidence type="ECO:0000259" key="2">
    <source>
        <dbReference type="PROSITE" id="PS50181"/>
    </source>
</evidence>
<dbReference type="PROSITE" id="PS50181">
    <property type="entry name" value="FBOX"/>
    <property type="match status" value="1"/>
</dbReference>
<feature type="compositionally biased region" description="Polar residues" evidence="1">
    <location>
        <begin position="108"/>
        <end position="122"/>
    </location>
</feature>
<dbReference type="Pfam" id="PF00646">
    <property type="entry name" value="F-box"/>
    <property type="match status" value="1"/>
</dbReference>
<feature type="region of interest" description="Disordered" evidence="1">
    <location>
        <begin position="1"/>
        <end position="30"/>
    </location>
</feature>